<dbReference type="EMBL" id="RRCM01000003">
    <property type="protein sequence ID" value="RRJ13731.1"/>
    <property type="molecule type" value="Genomic_DNA"/>
</dbReference>
<feature type="binding site" evidence="4">
    <location>
        <position position="293"/>
    </location>
    <ligand>
        <name>S-adenosyl-L-methionine</name>
        <dbReference type="ChEBI" id="CHEBI:59789"/>
    </ligand>
</feature>
<dbReference type="RefSeq" id="WP_124952961.1">
    <property type="nucleotide sequence ID" value="NZ_RRCM01000003.1"/>
</dbReference>
<dbReference type="SUPFAM" id="SSF53335">
    <property type="entry name" value="S-adenosyl-L-methionine-dependent methyltransferases"/>
    <property type="match status" value="1"/>
</dbReference>
<dbReference type="AlphaFoldDB" id="A0A3P3PXN9"/>
<evidence type="ECO:0000256" key="3">
    <source>
        <dbReference type="ARBA" id="ARBA00022691"/>
    </source>
</evidence>
<feature type="domain" description="TRAM" evidence="6">
    <location>
        <begin position="8"/>
        <end position="66"/>
    </location>
</feature>
<dbReference type="Gene3D" id="2.40.50.1070">
    <property type="match status" value="1"/>
</dbReference>
<evidence type="ECO:0000256" key="5">
    <source>
        <dbReference type="PROSITE-ProRule" id="PRU10015"/>
    </source>
</evidence>
<keyword evidence="2 4" id="KW-0808">Transferase</keyword>
<evidence type="ECO:0000256" key="4">
    <source>
        <dbReference type="PROSITE-ProRule" id="PRU01024"/>
    </source>
</evidence>
<keyword evidence="8" id="KW-1185">Reference proteome</keyword>
<evidence type="ECO:0000256" key="1">
    <source>
        <dbReference type="ARBA" id="ARBA00022603"/>
    </source>
</evidence>
<dbReference type="EC" id="2.1.1.190" evidence="7"/>
<feature type="binding site" evidence="4">
    <location>
        <position position="322"/>
    </location>
    <ligand>
        <name>S-adenosyl-L-methionine</name>
        <dbReference type="ChEBI" id="CHEBI:59789"/>
    </ligand>
</feature>
<dbReference type="InterPro" id="IPR002792">
    <property type="entry name" value="TRAM_dom"/>
</dbReference>
<keyword evidence="1 4" id="KW-0489">Methyltransferase</keyword>
<sequence length="467" mass="52362">MKTDSTLNYKKGEMITVDITDFGENGEGIGKTDAFTWFIKDTVIGDKVTAKVMKTKKSYGYARLDSIVKESPDRIEAKCPVARSCGGCTLQSLDYSAELKLKQNKVENHLKRIGGFDLSNVEIEEIIGMEDPIRYRNKSQFPFGRKNGKNITGYFAGRTHSIVEFDDCIIGIKENKTVLQKVLDFMEKYSVDAYNEEDGSGIVRHVLIRKGFATGELMVCIVINANNLPHSDKLVESLRSALGSDLKSVSMNINKKNTNVILGERTVTLYGNGYIEDYIGDVKFRISPQSFYQVNPVQTKKLYSKALEYAALTGEETVWDMYCGIGTISLFLAKSAKFVYGVEIVDAAIQNAIENAKLNNIENVKFFVGKAEEVITGEYENGNIRDIDVIVVDPPRKGLDKLAIDTMLKLLPKRIVYVSCDSSTLARDLKMLCEKEYELKKLTVVDQFSRSYHTESVCLLSRKDKAV</sequence>
<dbReference type="GO" id="GO:0070041">
    <property type="term" value="F:rRNA (uridine-C5-)-methyltransferase activity"/>
    <property type="evidence" value="ECO:0007669"/>
    <property type="project" value="TreeGrafter"/>
</dbReference>
<dbReference type="InterPro" id="IPR010280">
    <property type="entry name" value="U5_MeTrfase_fam"/>
</dbReference>
<dbReference type="PROSITE" id="PS01230">
    <property type="entry name" value="TRMA_1"/>
    <property type="match status" value="1"/>
</dbReference>
<proteinExistence type="inferred from homology"/>
<feature type="binding site" evidence="4">
    <location>
        <position position="393"/>
    </location>
    <ligand>
        <name>S-adenosyl-L-methionine</name>
        <dbReference type="ChEBI" id="CHEBI:59789"/>
    </ligand>
</feature>
<dbReference type="Gene3D" id="3.40.50.150">
    <property type="entry name" value="Vaccinia Virus protein VP39"/>
    <property type="match status" value="1"/>
</dbReference>
<dbReference type="SUPFAM" id="SSF50249">
    <property type="entry name" value="Nucleic acid-binding proteins"/>
    <property type="match status" value="1"/>
</dbReference>
<reference evidence="7 8" key="1">
    <citation type="submission" date="2018-11" db="EMBL/GenBank/DDBJ databases">
        <title>Genome sequencing of Lachnoanaerobaculum orale DSM 24553T.</title>
        <authorList>
            <person name="Kook J.-K."/>
            <person name="Park S.-N."/>
            <person name="Lim Y.K."/>
        </authorList>
    </citation>
    <scope>NUCLEOTIDE SEQUENCE [LARGE SCALE GENOMIC DNA]</scope>
    <source>
        <strain evidence="7 8">DSM 24553</strain>
    </source>
</reference>
<evidence type="ECO:0000256" key="2">
    <source>
        <dbReference type="ARBA" id="ARBA00022679"/>
    </source>
</evidence>
<dbReference type="Gene3D" id="2.40.50.140">
    <property type="entry name" value="Nucleic acid-binding proteins"/>
    <property type="match status" value="1"/>
</dbReference>
<dbReference type="CDD" id="cd02440">
    <property type="entry name" value="AdoMet_MTases"/>
    <property type="match status" value="1"/>
</dbReference>
<dbReference type="GO" id="GO:0070475">
    <property type="term" value="P:rRNA base methylation"/>
    <property type="evidence" value="ECO:0007669"/>
    <property type="project" value="TreeGrafter"/>
</dbReference>
<dbReference type="InterPro" id="IPR012340">
    <property type="entry name" value="NA-bd_OB-fold"/>
</dbReference>
<dbReference type="PANTHER" id="PTHR11061:SF30">
    <property type="entry name" value="TRNA (URACIL(54)-C(5))-METHYLTRANSFERASE"/>
    <property type="match status" value="1"/>
</dbReference>
<dbReference type="Pfam" id="PF05958">
    <property type="entry name" value="tRNA_U5-meth_tr"/>
    <property type="match status" value="1"/>
</dbReference>
<comment type="caution">
    <text evidence="7">The sequence shown here is derived from an EMBL/GenBank/DDBJ whole genome shotgun (WGS) entry which is preliminary data.</text>
</comment>
<dbReference type="Proteomes" id="UP000276982">
    <property type="component" value="Unassembled WGS sequence"/>
</dbReference>
<organism evidence="7 8">
    <name type="scientific">Lachnoanaerobaculum orale</name>
    <dbReference type="NCBI Taxonomy" id="979627"/>
    <lineage>
        <taxon>Bacteria</taxon>
        <taxon>Bacillati</taxon>
        <taxon>Bacillota</taxon>
        <taxon>Clostridia</taxon>
        <taxon>Lachnospirales</taxon>
        <taxon>Lachnospiraceae</taxon>
        <taxon>Lachnoanaerobaculum</taxon>
    </lineage>
</organism>
<name>A0A3P3PXN9_9FIRM</name>
<evidence type="ECO:0000313" key="8">
    <source>
        <dbReference type="Proteomes" id="UP000276982"/>
    </source>
</evidence>
<feature type="active site" evidence="5">
    <location>
        <position position="420"/>
    </location>
</feature>
<dbReference type="InterPro" id="IPR029063">
    <property type="entry name" value="SAM-dependent_MTases_sf"/>
</dbReference>
<feature type="binding site" evidence="4">
    <location>
        <position position="343"/>
    </location>
    <ligand>
        <name>S-adenosyl-L-methionine</name>
        <dbReference type="ChEBI" id="CHEBI:59789"/>
    </ligand>
</feature>
<dbReference type="Pfam" id="PF01938">
    <property type="entry name" value="TRAM"/>
    <property type="match status" value="1"/>
</dbReference>
<evidence type="ECO:0000313" key="7">
    <source>
        <dbReference type="EMBL" id="RRJ13731.1"/>
    </source>
</evidence>
<gene>
    <name evidence="7" type="primary">rlmD</name>
    <name evidence="7" type="ORF">EHW90_12030</name>
</gene>
<dbReference type="PROSITE" id="PS50926">
    <property type="entry name" value="TRAM"/>
    <property type="match status" value="1"/>
</dbReference>
<dbReference type="InterPro" id="IPR030390">
    <property type="entry name" value="MeTrfase_TrmA_AS"/>
</dbReference>
<comment type="similarity">
    <text evidence="4">Belongs to the class I-like SAM-binding methyltransferase superfamily. RNA M5U methyltransferase family.</text>
</comment>
<protein>
    <submittedName>
        <fullName evidence="7">23S rRNA (Uracil(1939)-C(5))-methyltransferase RlmD</fullName>
        <ecNumber evidence="7">2.1.1.190</ecNumber>
    </submittedName>
</protein>
<evidence type="ECO:0000259" key="6">
    <source>
        <dbReference type="PROSITE" id="PS50926"/>
    </source>
</evidence>
<dbReference type="FunFam" id="3.40.50.150:FF:000009">
    <property type="entry name" value="23S rRNA (Uracil(1939)-C(5))-methyltransferase RlmD"/>
    <property type="match status" value="1"/>
</dbReference>
<accession>A0A3P3PXN9</accession>
<dbReference type="NCBIfam" id="TIGR00479">
    <property type="entry name" value="rumA"/>
    <property type="match status" value="1"/>
</dbReference>
<dbReference type="PROSITE" id="PS51687">
    <property type="entry name" value="SAM_MT_RNA_M5U"/>
    <property type="match status" value="1"/>
</dbReference>
<dbReference type="PANTHER" id="PTHR11061">
    <property type="entry name" value="RNA M5U METHYLTRANSFERASE"/>
    <property type="match status" value="1"/>
</dbReference>
<keyword evidence="3 4" id="KW-0949">S-adenosyl-L-methionine</keyword>
<dbReference type="FunFam" id="2.40.50.1070:FF:000003">
    <property type="entry name" value="23S rRNA (Uracil-5-)-methyltransferase RumA"/>
    <property type="match status" value="1"/>
</dbReference>
<feature type="active site" description="Nucleophile" evidence="4">
    <location>
        <position position="420"/>
    </location>
</feature>